<comment type="caution">
    <text evidence="2">The sequence shown here is derived from an EMBL/GenBank/DDBJ whole genome shotgun (WGS) entry which is preliminary data.</text>
</comment>
<organism evidence="2 3">
    <name type="scientific">Pelobium manganitolerans</name>
    <dbReference type="NCBI Taxonomy" id="1842495"/>
    <lineage>
        <taxon>Bacteria</taxon>
        <taxon>Pseudomonadati</taxon>
        <taxon>Bacteroidota</taxon>
        <taxon>Sphingobacteriia</taxon>
        <taxon>Sphingobacteriales</taxon>
        <taxon>Sphingobacteriaceae</taxon>
        <taxon>Pelobium</taxon>
    </lineage>
</organism>
<protein>
    <submittedName>
        <fullName evidence="2">Uncharacterized protein</fullName>
    </submittedName>
</protein>
<proteinExistence type="predicted"/>
<dbReference type="AlphaFoldDB" id="A0A419S9W6"/>
<evidence type="ECO:0000313" key="2">
    <source>
        <dbReference type="EMBL" id="RKD19022.1"/>
    </source>
</evidence>
<feature type="transmembrane region" description="Helical" evidence="1">
    <location>
        <begin position="149"/>
        <end position="170"/>
    </location>
</feature>
<dbReference type="Proteomes" id="UP000283433">
    <property type="component" value="Unassembled WGS sequence"/>
</dbReference>
<dbReference type="PROSITE" id="PS51257">
    <property type="entry name" value="PROKAR_LIPOPROTEIN"/>
    <property type="match status" value="1"/>
</dbReference>
<evidence type="ECO:0000256" key="1">
    <source>
        <dbReference type="SAM" id="Phobius"/>
    </source>
</evidence>
<feature type="transmembrane region" description="Helical" evidence="1">
    <location>
        <begin position="12"/>
        <end position="34"/>
    </location>
</feature>
<reference evidence="2 3" key="1">
    <citation type="submission" date="2016-07" db="EMBL/GenBank/DDBJ databases">
        <title>Genome of Pelobium manganitolerans.</title>
        <authorList>
            <person name="Wu S."/>
            <person name="Wang G."/>
        </authorList>
    </citation>
    <scope>NUCLEOTIDE SEQUENCE [LARGE SCALE GENOMIC DNA]</scope>
    <source>
        <strain evidence="2 3">YS-25</strain>
    </source>
</reference>
<name>A0A419S9W6_9SPHI</name>
<gene>
    <name evidence="2" type="ORF">BCY91_14185</name>
</gene>
<evidence type="ECO:0000313" key="3">
    <source>
        <dbReference type="Proteomes" id="UP000283433"/>
    </source>
</evidence>
<keyword evidence="1" id="KW-1133">Transmembrane helix</keyword>
<keyword evidence="3" id="KW-1185">Reference proteome</keyword>
<keyword evidence="1" id="KW-0472">Membrane</keyword>
<accession>A0A419S9W6</accession>
<dbReference type="RefSeq" id="WP_120180669.1">
    <property type="nucleotide sequence ID" value="NZ_MBTA01000003.1"/>
</dbReference>
<sequence length="173" mass="19660">MNIIFDKKPTTASVLFIVLMWLFMIACAISFSGCSGKKGYQKYIRNHPEVLAKDCMENFPPIETFKPGRIDTIPGKIIEVPGDTVFVKGYTRDTIYITKTKYIQCPPSLICTPDTIIRVDSSAVYLLNGAKLKITEHEQTIKKLKSDKLWLTISGALLFLLTCLFAYLWIRKK</sequence>
<keyword evidence="1" id="KW-0812">Transmembrane</keyword>
<dbReference type="EMBL" id="MBTA01000003">
    <property type="protein sequence ID" value="RKD19022.1"/>
    <property type="molecule type" value="Genomic_DNA"/>
</dbReference>